<organism evidence="2 3">
    <name type="scientific">Neolewinella lacunae</name>
    <dbReference type="NCBI Taxonomy" id="1517758"/>
    <lineage>
        <taxon>Bacteria</taxon>
        <taxon>Pseudomonadati</taxon>
        <taxon>Bacteroidota</taxon>
        <taxon>Saprospiria</taxon>
        <taxon>Saprospirales</taxon>
        <taxon>Lewinellaceae</taxon>
        <taxon>Neolewinella</taxon>
    </lineage>
</organism>
<dbReference type="AlphaFoldDB" id="A0A923PMF0"/>
<dbReference type="EMBL" id="JACSIT010000083">
    <property type="protein sequence ID" value="MBC6993964.1"/>
    <property type="molecule type" value="Genomic_DNA"/>
</dbReference>
<reference evidence="2" key="1">
    <citation type="submission" date="2020-08" db="EMBL/GenBank/DDBJ databases">
        <title>Lewinella bacteria from marine environments.</title>
        <authorList>
            <person name="Zhong Y."/>
        </authorList>
    </citation>
    <scope>NUCLEOTIDE SEQUENCE</scope>
    <source>
        <strain evidence="2">KCTC 42187</strain>
    </source>
</reference>
<evidence type="ECO:0000313" key="2">
    <source>
        <dbReference type="EMBL" id="MBC6993964.1"/>
    </source>
</evidence>
<dbReference type="Pfam" id="PF07661">
    <property type="entry name" value="MORN_2"/>
    <property type="match status" value="3"/>
</dbReference>
<dbReference type="Proteomes" id="UP000650081">
    <property type="component" value="Unassembled WGS sequence"/>
</dbReference>
<evidence type="ECO:0000256" key="1">
    <source>
        <dbReference type="SAM" id="MobiDB-lite"/>
    </source>
</evidence>
<dbReference type="SUPFAM" id="SSF82185">
    <property type="entry name" value="Histone H3 K4-specific methyltransferase SET7/9 N-terminal domain"/>
    <property type="match status" value="2"/>
</dbReference>
<dbReference type="InterPro" id="IPR011652">
    <property type="entry name" value="MORN_2"/>
</dbReference>
<name>A0A923PMF0_9BACT</name>
<gene>
    <name evidence="2" type="ORF">H9S92_07315</name>
</gene>
<proteinExistence type="predicted"/>
<keyword evidence="3" id="KW-1185">Reference proteome</keyword>
<dbReference type="Gene3D" id="3.90.930.1">
    <property type="match status" value="1"/>
</dbReference>
<evidence type="ECO:0000313" key="3">
    <source>
        <dbReference type="Proteomes" id="UP000650081"/>
    </source>
</evidence>
<dbReference type="RefSeq" id="WP_187466057.1">
    <property type="nucleotide sequence ID" value="NZ_JACSIT010000083.1"/>
</dbReference>
<comment type="caution">
    <text evidence="2">The sequence shown here is derived from an EMBL/GenBank/DDBJ whole genome shotgun (WGS) entry which is preliminary data.</text>
</comment>
<feature type="region of interest" description="Disordered" evidence="1">
    <location>
        <begin position="197"/>
        <end position="218"/>
    </location>
</feature>
<sequence length="218" mass="24467">MFRTIQLFVFATCCLFACGDGLETIEETDALGIRTEYRINPETGLKEGPMRQYSPQGKLLSEEHYVAGELHGERVLLHENGQKIVVENYENGNFAGPYTTYDSLGNLRISGHYIDGAMNRAWYVYYPDGGVKEVVTFVNNEENGPFREWHENGQPKASGTYMNGDDEQGVLHLYNEEGQLFRVMNCDHGICSTFWTPDSTATPPPGVDMTRPAPAPKE</sequence>
<accession>A0A923PMF0</accession>
<protein>
    <submittedName>
        <fullName evidence="2">Toxin-antitoxin system YwqK family antitoxin</fullName>
    </submittedName>
</protein>